<dbReference type="Proteomes" id="UP001060085">
    <property type="component" value="Linkage Group LG01"/>
</dbReference>
<proteinExistence type="predicted"/>
<gene>
    <name evidence="1" type="ORF">M9H77_03523</name>
</gene>
<accession>A0ACC0CBJ3</accession>
<sequence length="165" mass="18313">MGCFKRHGKDVRLTAKDVHRILGLPIGGTDIEDKSSKPLDNRHGVSSEVPILYETKKLGQLNWSKYVDDFLENGIKLRNTGDRASVSGCMLLLAVRNSSNRDTGGFSRKQAKKWEPFVDDRLNGPVAAKLVTLMTVPSRFAENIDCPIVAENVEMHDADEDTISD</sequence>
<organism evidence="1 2">
    <name type="scientific">Catharanthus roseus</name>
    <name type="common">Madagascar periwinkle</name>
    <name type="synonym">Vinca rosea</name>
    <dbReference type="NCBI Taxonomy" id="4058"/>
    <lineage>
        <taxon>Eukaryota</taxon>
        <taxon>Viridiplantae</taxon>
        <taxon>Streptophyta</taxon>
        <taxon>Embryophyta</taxon>
        <taxon>Tracheophyta</taxon>
        <taxon>Spermatophyta</taxon>
        <taxon>Magnoliopsida</taxon>
        <taxon>eudicotyledons</taxon>
        <taxon>Gunneridae</taxon>
        <taxon>Pentapetalae</taxon>
        <taxon>asterids</taxon>
        <taxon>lamiids</taxon>
        <taxon>Gentianales</taxon>
        <taxon>Apocynaceae</taxon>
        <taxon>Rauvolfioideae</taxon>
        <taxon>Vinceae</taxon>
        <taxon>Catharanthinae</taxon>
        <taxon>Catharanthus</taxon>
    </lineage>
</organism>
<evidence type="ECO:0000313" key="1">
    <source>
        <dbReference type="EMBL" id="KAI5682295.1"/>
    </source>
</evidence>
<reference evidence="2" key="1">
    <citation type="journal article" date="2023" name="Nat. Plants">
        <title>Single-cell RNA sequencing provides a high-resolution roadmap for understanding the multicellular compartmentation of specialized metabolism.</title>
        <authorList>
            <person name="Sun S."/>
            <person name="Shen X."/>
            <person name="Li Y."/>
            <person name="Li Y."/>
            <person name="Wang S."/>
            <person name="Li R."/>
            <person name="Zhang H."/>
            <person name="Shen G."/>
            <person name="Guo B."/>
            <person name="Wei J."/>
            <person name="Xu J."/>
            <person name="St-Pierre B."/>
            <person name="Chen S."/>
            <person name="Sun C."/>
        </authorList>
    </citation>
    <scope>NUCLEOTIDE SEQUENCE [LARGE SCALE GENOMIC DNA]</scope>
</reference>
<keyword evidence="2" id="KW-1185">Reference proteome</keyword>
<name>A0ACC0CBJ3_CATRO</name>
<evidence type="ECO:0000313" key="2">
    <source>
        <dbReference type="Proteomes" id="UP001060085"/>
    </source>
</evidence>
<protein>
    <submittedName>
        <fullName evidence="1">Uncharacterized protein</fullName>
    </submittedName>
</protein>
<dbReference type="EMBL" id="CM044701">
    <property type="protein sequence ID" value="KAI5682295.1"/>
    <property type="molecule type" value="Genomic_DNA"/>
</dbReference>
<comment type="caution">
    <text evidence="1">The sequence shown here is derived from an EMBL/GenBank/DDBJ whole genome shotgun (WGS) entry which is preliminary data.</text>
</comment>